<dbReference type="EMBL" id="QWFX01000016">
    <property type="protein sequence ID" value="RIJ26742.1"/>
    <property type="molecule type" value="Genomic_DNA"/>
</dbReference>
<dbReference type="Proteomes" id="UP000266385">
    <property type="component" value="Unassembled WGS sequence"/>
</dbReference>
<protein>
    <submittedName>
        <fullName evidence="2">DUF4345 domain-containing protein</fullName>
    </submittedName>
</protein>
<evidence type="ECO:0000313" key="2">
    <source>
        <dbReference type="EMBL" id="RIJ26742.1"/>
    </source>
</evidence>
<dbReference type="AlphaFoldDB" id="A0A399RAK5"/>
<dbReference type="RefSeq" id="WP_119377635.1">
    <property type="nucleotide sequence ID" value="NZ_QWFX01000016.1"/>
</dbReference>
<dbReference type="OrthoDB" id="583466at2"/>
<keyword evidence="1" id="KW-0812">Transmembrane</keyword>
<gene>
    <name evidence="2" type="ORF">D1223_17515</name>
</gene>
<dbReference type="InterPro" id="IPR025597">
    <property type="entry name" value="DUF4345"/>
</dbReference>
<keyword evidence="1" id="KW-0472">Membrane</keyword>
<proteinExistence type="predicted"/>
<accession>A0A399RAK5</accession>
<keyword evidence="3" id="KW-1185">Reference proteome</keyword>
<keyword evidence="1" id="KW-1133">Transmembrane helix</keyword>
<reference evidence="2 3" key="1">
    <citation type="submission" date="2018-08" db="EMBL/GenBank/DDBJ databases">
        <title>Henriciella mobilis sp. nov., isolated from seawater.</title>
        <authorList>
            <person name="Cheng H."/>
            <person name="Wu Y.-H."/>
            <person name="Xu X.-W."/>
            <person name="Guo L.-L."/>
        </authorList>
    </citation>
    <scope>NUCLEOTIDE SEQUENCE [LARGE SCALE GENOMIC DNA]</scope>
    <source>
        <strain evidence="2 3">JN25</strain>
    </source>
</reference>
<evidence type="ECO:0000313" key="3">
    <source>
        <dbReference type="Proteomes" id="UP000266385"/>
    </source>
</evidence>
<feature type="transmembrane region" description="Helical" evidence="1">
    <location>
        <begin position="75"/>
        <end position="93"/>
    </location>
</feature>
<feature type="transmembrane region" description="Helical" evidence="1">
    <location>
        <begin position="105"/>
        <end position="124"/>
    </location>
</feature>
<feature type="transmembrane region" description="Helical" evidence="1">
    <location>
        <begin position="49"/>
        <end position="68"/>
    </location>
</feature>
<organism evidence="2 3">
    <name type="scientific">Henriciella mobilis</name>
    <dbReference type="NCBI Taxonomy" id="2305467"/>
    <lineage>
        <taxon>Bacteria</taxon>
        <taxon>Pseudomonadati</taxon>
        <taxon>Pseudomonadota</taxon>
        <taxon>Alphaproteobacteria</taxon>
        <taxon>Hyphomonadales</taxon>
        <taxon>Hyphomonadaceae</taxon>
        <taxon>Henriciella</taxon>
    </lineage>
</organism>
<evidence type="ECO:0000256" key="1">
    <source>
        <dbReference type="SAM" id="Phobius"/>
    </source>
</evidence>
<comment type="caution">
    <text evidence="2">The sequence shown here is derived from an EMBL/GenBank/DDBJ whole genome shotgun (WGS) entry which is preliminary data.</text>
</comment>
<sequence length="142" mass="14416">MSRVLTRLALAGSGTILGLIGSALLASPRAFLETSGILVDHDPGLMSELSAPAGILLVTGALMILGAVRLRFANAGLAAGVIAYGTYGAGRLVSMALHGVPSQSLIVAMLVELGIAAVLAVLWMNTASRQQPAGGRYHNIAV</sequence>
<name>A0A399RAK5_9PROT</name>
<dbReference type="Pfam" id="PF14248">
    <property type="entry name" value="DUF4345"/>
    <property type="match status" value="1"/>
</dbReference>